<organism evidence="2 3">
    <name type="scientific">Jejubacter calystegiae</name>
    <dbReference type="NCBI Taxonomy" id="2579935"/>
    <lineage>
        <taxon>Bacteria</taxon>
        <taxon>Pseudomonadati</taxon>
        <taxon>Pseudomonadota</taxon>
        <taxon>Gammaproteobacteria</taxon>
        <taxon>Enterobacterales</taxon>
        <taxon>Enterobacteriaceae</taxon>
        <taxon>Jejubacter</taxon>
    </lineage>
</organism>
<protein>
    <submittedName>
        <fullName evidence="2">Carboxypeptidase regulatory-like domain-containing protein</fullName>
    </submittedName>
</protein>
<keyword evidence="2" id="KW-0121">Carboxypeptidase</keyword>
<dbReference type="GO" id="GO:0004180">
    <property type="term" value="F:carboxypeptidase activity"/>
    <property type="evidence" value="ECO:0007669"/>
    <property type="project" value="UniProtKB-KW"/>
</dbReference>
<keyword evidence="2" id="KW-0378">Hydrolase</keyword>
<dbReference type="Proteomes" id="UP000302163">
    <property type="component" value="Chromosome"/>
</dbReference>
<dbReference type="AlphaFoldDB" id="A0A4P8YME4"/>
<dbReference type="InterPro" id="IPR013783">
    <property type="entry name" value="Ig-like_fold"/>
</dbReference>
<sequence>MHHTALRNGALSTIAALLLTVSLSGCVFHDYNSPHIEGVILNQGQPVADVPVILTNVDKQVRTTTTDSLGRFTLTPPGEWHLLIPIGPQDRLSRWAVIIEQGQKTLTGYTESRFGGVFSGYSGRDRIRLICELSPKSDNASPTEKVPLCQPH</sequence>
<accession>A0A4P8YME4</accession>
<dbReference type="OrthoDB" id="6504305at2"/>
<dbReference type="InterPro" id="IPR046474">
    <property type="entry name" value="DUF6795"/>
</dbReference>
<name>A0A4P8YME4_9ENTR</name>
<dbReference type="PROSITE" id="PS51257">
    <property type="entry name" value="PROKAR_LIPOPROTEIN"/>
    <property type="match status" value="1"/>
</dbReference>
<keyword evidence="2" id="KW-0645">Protease</keyword>
<evidence type="ECO:0000313" key="2">
    <source>
        <dbReference type="EMBL" id="QCT22000.1"/>
    </source>
</evidence>
<evidence type="ECO:0000313" key="3">
    <source>
        <dbReference type="Proteomes" id="UP000302163"/>
    </source>
</evidence>
<keyword evidence="3" id="KW-1185">Reference proteome</keyword>
<proteinExistence type="predicted"/>
<evidence type="ECO:0000259" key="1">
    <source>
        <dbReference type="Pfam" id="PF20598"/>
    </source>
</evidence>
<dbReference type="SUPFAM" id="SSF49478">
    <property type="entry name" value="Cna protein B-type domain"/>
    <property type="match status" value="1"/>
</dbReference>
<feature type="domain" description="DUF6795" evidence="1">
    <location>
        <begin position="36"/>
        <end position="134"/>
    </location>
</feature>
<dbReference type="RefSeq" id="WP_138098201.1">
    <property type="nucleotide sequence ID" value="NZ_CP040428.1"/>
</dbReference>
<dbReference type="Pfam" id="PF20598">
    <property type="entry name" value="DUF6795"/>
    <property type="match status" value="1"/>
</dbReference>
<dbReference type="EMBL" id="CP040428">
    <property type="protein sequence ID" value="QCT22000.1"/>
    <property type="molecule type" value="Genomic_DNA"/>
</dbReference>
<dbReference type="Gene3D" id="2.60.40.10">
    <property type="entry name" value="Immunoglobulins"/>
    <property type="match status" value="1"/>
</dbReference>
<dbReference type="KEGG" id="izh:FEM41_21305"/>
<gene>
    <name evidence="2" type="ORF">FEM41_21305</name>
</gene>
<reference evidence="2 3" key="1">
    <citation type="submission" date="2019-05" db="EMBL/GenBank/DDBJ databases">
        <title>Complete genome sequence of Izhakiella calystegiae KSNA2, an endophyte isolated from beach morning glory (Calystegia soldanella).</title>
        <authorList>
            <person name="Jiang L."/>
            <person name="Jeong J.C."/>
            <person name="Kim C.Y."/>
            <person name="Kim D.H."/>
            <person name="Kim S.W."/>
            <person name="Lee j."/>
        </authorList>
    </citation>
    <scope>NUCLEOTIDE SEQUENCE [LARGE SCALE GENOMIC DNA]</scope>
    <source>
        <strain evidence="2 3">KSNA2</strain>
    </source>
</reference>